<dbReference type="EMBL" id="MU853951">
    <property type="protein sequence ID" value="KAK3934918.1"/>
    <property type="molecule type" value="Genomic_DNA"/>
</dbReference>
<evidence type="ECO:0000256" key="1">
    <source>
        <dbReference type="SAM" id="MobiDB-lite"/>
    </source>
</evidence>
<keyword evidence="3" id="KW-1185">Reference proteome</keyword>
<dbReference type="InterPro" id="IPR015943">
    <property type="entry name" value="WD40/YVTN_repeat-like_dom_sf"/>
</dbReference>
<feature type="region of interest" description="Disordered" evidence="1">
    <location>
        <begin position="105"/>
        <end position="146"/>
    </location>
</feature>
<dbReference type="AlphaFoldDB" id="A0AAN6MYN6"/>
<dbReference type="PANTHER" id="PTHR13268">
    <property type="entry name" value="BREAST CARCINOMA AMPLIFIED SEQUENCE 3"/>
    <property type="match status" value="1"/>
</dbReference>
<comment type="caution">
    <text evidence="2">The sequence shown here is derived from an EMBL/GenBank/DDBJ whole genome shotgun (WGS) entry which is preliminary data.</text>
</comment>
<feature type="region of interest" description="Disordered" evidence="1">
    <location>
        <begin position="896"/>
        <end position="919"/>
    </location>
</feature>
<accession>A0AAN6MYN6</accession>
<name>A0AAN6MYN6_9PEZI</name>
<feature type="compositionally biased region" description="Low complexity" evidence="1">
    <location>
        <begin position="1037"/>
        <end position="1050"/>
    </location>
</feature>
<dbReference type="InterPro" id="IPR011041">
    <property type="entry name" value="Quinoprot_gluc/sorb_DH_b-prop"/>
</dbReference>
<dbReference type="PANTHER" id="PTHR13268:SF0">
    <property type="entry name" value="BCAS3 MICROTUBULE ASSOCIATED CELL MIGRATION FACTOR"/>
    <property type="match status" value="1"/>
</dbReference>
<feature type="compositionally biased region" description="Basic and acidic residues" evidence="1">
    <location>
        <begin position="907"/>
        <end position="919"/>
    </location>
</feature>
<dbReference type="Gene3D" id="2.130.10.10">
    <property type="entry name" value="YVTN repeat-like/Quinoprotein amine dehydrogenase"/>
    <property type="match status" value="1"/>
</dbReference>
<dbReference type="Proteomes" id="UP001303473">
    <property type="component" value="Unassembled WGS sequence"/>
</dbReference>
<dbReference type="SUPFAM" id="SSF50952">
    <property type="entry name" value="Soluble quinoprotein glucose dehydrogenase"/>
    <property type="match status" value="1"/>
</dbReference>
<gene>
    <name evidence="2" type="ORF">QBC46DRAFT_398636</name>
</gene>
<feature type="region of interest" description="Disordered" evidence="1">
    <location>
        <begin position="1111"/>
        <end position="1132"/>
    </location>
</feature>
<feature type="compositionally biased region" description="Polar residues" evidence="1">
    <location>
        <begin position="52"/>
        <end position="80"/>
    </location>
</feature>
<dbReference type="GO" id="GO:0006914">
    <property type="term" value="P:autophagy"/>
    <property type="evidence" value="ECO:0007669"/>
    <property type="project" value="InterPro"/>
</dbReference>
<organism evidence="2 3">
    <name type="scientific">Diplogelasinospora grovesii</name>
    <dbReference type="NCBI Taxonomy" id="303347"/>
    <lineage>
        <taxon>Eukaryota</taxon>
        <taxon>Fungi</taxon>
        <taxon>Dikarya</taxon>
        <taxon>Ascomycota</taxon>
        <taxon>Pezizomycotina</taxon>
        <taxon>Sordariomycetes</taxon>
        <taxon>Sordariomycetidae</taxon>
        <taxon>Sordariales</taxon>
        <taxon>Diplogelasinosporaceae</taxon>
        <taxon>Diplogelasinospora</taxon>
    </lineage>
</organism>
<dbReference type="InterPro" id="IPR036322">
    <property type="entry name" value="WD40_repeat_dom_sf"/>
</dbReference>
<dbReference type="GO" id="GO:0042594">
    <property type="term" value="P:response to starvation"/>
    <property type="evidence" value="ECO:0007669"/>
    <property type="project" value="TreeGrafter"/>
</dbReference>
<protein>
    <submittedName>
        <fullName evidence="2">Uncharacterized protein</fullName>
    </submittedName>
</protein>
<feature type="compositionally biased region" description="Polar residues" evidence="1">
    <location>
        <begin position="589"/>
        <end position="603"/>
    </location>
</feature>
<sequence length="1146" mass="121866">MPGSKNYKKNGKDSGGVIAAVTKHATRFSTKGLSSSPSPPSIEPSPEIAPTSRLSNGNPAISPSLDAISTTSLATSNSPNAREWMRGVSAAGMAGSPGNLISLVGESPPTAPSSYEDTRGGSLASGWSSPRPGANYHVPPSASPPAVARRPLSFQMENHYSPPDVHGRIAAAMSGTTANSRRSSMHSHFAQMRGPGSASTAATSNPPLPHQPQAHFYGAPDIDLDPQSRSGMRAGDKGYYFGFDTVPMPDADRATGRDNVVLAGYEGGLDVHLVGKRGLEHLGSLKGLRGGVYHAKVLPWTADTRNASADLHPLVAVVVHGPHLPAPAPGINVENDYDAVSTDRSDAMGNVNSLDGNNRDTISVATRASSGYVESYQTTVEVYSLKTSRLVGVLLEAPKIPLKTPITSAIFKAPTPSGAFHIHADGGNIMVSSGITGECWVYRQFPAYPHEQVQAVQFRCLGKLWTTLQQPLKGDAAQEAERSRIPVPPRPRPQSAIVSMNGRWIAYCPPSPSSQIALRASVPVPAYGRAPGLNTMTPPQLPPANSDVDLPLSESVMNKIMRDATQELIHGARWVGKQGLQAWNNYWNPQSSHTARSPPSLTSYAWGGGGGASEQSQFPPTHGSVTPPVAKEPGLVSIVDIETMGASANLHPVTTFTIPQGCSFLSFSPTGLSLFTASSKGDVQTVWDLMRIQHTKASPIQTNGLIAGGPRVRQVAQFSRMTVARIVDVAWTKPNGERAAMVTERGTVHLLDLPSSAFTWPPPRRRTQPQDAKGAITEGTTSAVSIASNALNSVRDAARPLITRPRRSSSNVPQLTGSGIGEYATHGGKVIAASISHSLGKTGNAINQLRHTGENRVSLPSTSTVPGPSCVVWITGRKNHSLFVLGGGLVRTFPSKSRGMPSAAASNDKRGPRLPRYKDFKVPSLPDDALAPYVKNIIDPDEYLEFTERDLDAGNNTLVLDQNKPRAHLRNLNAESSIPQAEIEASAPYQPFHTDRRLGLFEHDGATLSDRMASLALNEEDMPAELATPPRRKSAKGSRAAAPSQAASQPSGGAFAFGLPIQAIKLDFGLPHISEEESFSADPAASRALPPSAMERILHRDDDDQIVVTTRRRRGAASSHAAGNTHDDDGFFEDDCEVLDFADQRV</sequence>
<feature type="region of interest" description="Disordered" evidence="1">
    <location>
        <begin position="1"/>
        <end position="80"/>
    </location>
</feature>
<feature type="region of interest" description="Disordered" evidence="1">
    <location>
        <begin position="174"/>
        <end position="217"/>
    </location>
</feature>
<reference evidence="3" key="1">
    <citation type="journal article" date="2023" name="Mol. Phylogenet. Evol.">
        <title>Genome-scale phylogeny and comparative genomics of the fungal order Sordariales.</title>
        <authorList>
            <person name="Hensen N."/>
            <person name="Bonometti L."/>
            <person name="Westerberg I."/>
            <person name="Brannstrom I.O."/>
            <person name="Guillou S."/>
            <person name="Cros-Aarteil S."/>
            <person name="Calhoun S."/>
            <person name="Haridas S."/>
            <person name="Kuo A."/>
            <person name="Mondo S."/>
            <person name="Pangilinan J."/>
            <person name="Riley R."/>
            <person name="LaButti K."/>
            <person name="Andreopoulos B."/>
            <person name="Lipzen A."/>
            <person name="Chen C."/>
            <person name="Yan M."/>
            <person name="Daum C."/>
            <person name="Ng V."/>
            <person name="Clum A."/>
            <person name="Steindorff A."/>
            <person name="Ohm R.A."/>
            <person name="Martin F."/>
            <person name="Silar P."/>
            <person name="Natvig D.O."/>
            <person name="Lalanne C."/>
            <person name="Gautier V."/>
            <person name="Ament-Velasquez S.L."/>
            <person name="Kruys A."/>
            <person name="Hutchinson M.I."/>
            <person name="Powell A.J."/>
            <person name="Barry K."/>
            <person name="Miller A.N."/>
            <person name="Grigoriev I.V."/>
            <person name="Debuchy R."/>
            <person name="Gladieux P."/>
            <person name="Hiltunen Thoren M."/>
            <person name="Johannesson H."/>
        </authorList>
    </citation>
    <scope>NUCLEOTIDE SEQUENCE [LARGE SCALE GENOMIC DNA]</scope>
    <source>
        <strain evidence="3">CBS 340.73</strain>
    </source>
</reference>
<proteinExistence type="predicted"/>
<evidence type="ECO:0000313" key="3">
    <source>
        <dbReference type="Proteomes" id="UP001303473"/>
    </source>
</evidence>
<feature type="region of interest" description="Disordered" evidence="1">
    <location>
        <begin position="589"/>
        <end position="628"/>
    </location>
</feature>
<dbReference type="GO" id="GO:0005737">
    <property type="term" value="C:cytoplasm"/>
    <property type="evidence" value="ECO:0007669"/>
    <property type="project" value="TreeGrafter"/>
</dbReference>
<feature type="region of interest" description="Disordered" evidence="1">
    <location>
        <begin position="754"/>
        <end position="775"/>
    </location>
</feature>
<evidence type="ECO:0000313" key="2">
    <source>
        <dbReference type="EMBL" id="KAK3934918.1"/>
    </source>
</evidence>
<feature type="region of interest" description="Disordered" evidence="1">
    <location>
        <begin position="1023"/>
        <end position="1050"/>
    </location>
</feature>
<dbReference type="SUPFAM" id="SSF50978">
    <property type="entry name" value="WD40 repeat-like"/>
    <property type="match status" value="1"/>
</dbReference>
<dbReference type="InterPro" id="IPR045142">
    <property type="entry name" value="BCAS3-like"/>
</dbReference>